<organism evidence="4 5">
    <name type="scientific">Streptomonospora arabica</name>
    <dbReference type="NCBI Taxonomy" id="412417"/>
    <lineage>
        <taxon>Bacteria</taxon>
        <taxon>Bacillati</taxon>
        <taxon>Actinomycetota</taxon>
        <taxon>Actinomycetes</taxon>
        <taxon>Streptosporangiales</taxon>
        <taxon>Nocardiopsidaceae</taxon>
        <taxon>Streptomonospora</taxon>
    </lineage>
</organism>
<feature type="transmembrane region" description="Helical" evidence="2">
    <location>
        <begin position="58"/>
        <end position="78"/>
    </location>
</feature>
<name>A0ABV9SI07_9ACTN</name>
<dbReference type="Pfam" id="PF20177">
    <property type="entry name" value="DUF6542"/>
    <property type="match status" value="1"/>
</dbReference>
<evidence type="ECO:0000256" key="2">
    <source>
        <dbReference type="SAM" id="Phobius"/>
    </source>
</evidence>
<evidence type="ECO:0000313" key="4">
    <source>
        <dbReference type="EMBL" id="MFC4865810.1"/>
    </source>
</evidence>
<accession>A0ABV9SI07</accession>
<evidence type="ECO:0000256" key="1">
    <source>
        <dbReference type="SAM" id="MobiDB-lite"/>
    </source>
</evidence>
<feature type="transmembrane region" description="Helical" evidence="2">
    <location>
        <begin position="84"/>
        <end position="102"/>
    </location>
</feature>
<feature type="transmembrane region" description="Helical" evidence="2">
    <location>
        <begin position="114"/>
        <end position="131"/>
    </location>
</feature>
<dbReference type="EMBL" id="JBHSIY010000004">
    <property type="protein sequence ID" value="MFC4865810.1"/>
    <property type="molecule type" value="Genomic_DNA"/>
</dbReference>
<evidence type="ECO:0000259" key="3">
    <source>
        <dbReference type="Pfam" id="PF20177"/>
    </source>
</evidence>
<feature type="region of interest" description="Disordered" evidence="1">
    <location>
        <begin position="1"/>
        <end position="48"/>
    </location>
</feature>
<gene>
    <name evidence="4" type="ORF">ACFPCZ_04135</name>
</gene>
<dbReference type="RefSeq" id="WP_344144455.1">
    <property type="nucleotide sequence ID" value="NZ_BAAAQI010000010.1"/>
</dbReference>
<proteinExistence type="predicted"/>
<protein>
    <submittedName>
        <fullName evidence="4">DUF6542 domain-containing protein</fullName>
    </submittedName>
</protein>
<keyword evidence="2" id="KW-0472">Membrane</keyword>
<sequence length="199" mass="20474">MSHTRERAGMVTRKPQRVNEAPVSVQRPPHRPTPRAEPEAPGGSGAASGPAGLAGIRLTGRGGVLLISAVSLVFTLVGHVFSSALVSGVAFTAACVGAALLVRPGDLLSLTVSPPLAYFLAALGAEMALAAGEADYTRAVAVGMATRLADVAPSLFLGTALVLVIAVFRGLPANVRAFSDELNGRRPRNPPQEKPRRNG</sequence>
<feature type="domain" description="DUF6542" evidence="3">
    <location>
        <begin position="58"/>
        <end position="172"/>
    </location>
</feature>
<keyword evidence="5" id="KW-1185">Reference proteome</keyword>
<reference evidence="5" key="1">
    <citation type="journal article" date="2019" name="Int. J. Syst. Evol. Microbiol.">
        <title>The Global Catalogue of Microorganisms (GCM) 10K type strain sequencing project: providing services to taxonomists for standard genome sequencing and annotation.</title>
        <authorList>
            <consortium name="The Broad Institute Genomics Platform"/>
            <consortium name="The Broad Institute Genome Sequencing Center for Infectious Disease"/>
            <person name="Wu L."/>
            <person name="Ma J."/>
        </authorList>
    </citation>
    <scope>NUCLEOTIDE SEQUENCE [LARGE SCALE GENOMIC DNA]</scope>
    <source>
        <strain evidence="5">CGMCC 4.7304</strain>
    </source>
</reference>
<dbReference type="InterPro" id="IPR046672">
    <property type="entry name" value="DUF6542"/>
</dbReference>
<evidence type="ECO:0000313" key="5">
    <source>
        <dbReference type="Proteomes" id="UP001595858"/>
    </source>
</evidence>
<dbReference type="Proteomes" id="UP001595858">
    <property type="component" value="Unassembled WGS sequence"/>
</dbReference>
<keyword evidence="2" id="KW-0812">Transmembrane</keyword>
<comment type="caution">
    <text evidence="4">The sequence shown here is derived from an EMBL/GenBank/DDBJ whole genome shotgun (WGS) entry which is preliminary data.</text>
</comment>
<keyword evidence="2" id="KW-1133">Transmembrane helix</keyword>
<feature type="transmembrane region" description="Helical" evidence="2">
    <location>
        <begin position="151"/>
        <end position="171"/>
    </location>
</feature>